<dbReference type="AlphaFoldDB" id="A0A0P1KWE7"/>
<accession>A0A0P1KWE7</accession>
<evidence type="ECO:0000313" key="3">
    <source>
        <dbReference type="Proteomes" id="UP000236544"/>
    </source>
</evidence>
<dbReference type="PANTHER" id="PTHR43135">
    <property type="entry name" value="ALPHA-D-RIBOSE 1-METHYLPHOSPHONATE 5-TRIPHOSPHATE DIPHOSPHATASE"/>
    <property type="match status" value="1"/>
</dbReference>
<dbReference type="OrthoDB" id="5595695at2759"/>
<dbReference type="Pfam" id="PF01979">
    <property type="entry name" value="Amidohydro_1"/>
    <property type="match status" value="1"/>
</dbReference>
<protein>
    <submittedName>
        <fullName evidence="2">LAQU0S17e02718g1_1</fullName>
    </submittedName>
</protein>
<organism evidence="2 3">
    <name type="scientific">Lachancea quebecensis</name>
    <dbReference type="NCBI Taxonomy" id="1654605"/>
    <lineage>
        <taxon>Eukaryota</taxon>
        <taxon>Fungi</taxon>
        <taxon>Dikarya</taxon>
        <taxon>Ascomycota</taxon>
        <taxon>Saccharomycotina</taxon>
        <taxon>Saccharomycetes</taxon>
        <taxon>Saccharomycetales</taxon>
        <taxon>Saccharomycetaceae</taxon>
        <taxon>Lachancea</taxon>
    </lineage>
</organism>
<proteinExistence type="predicted"/>
<keyword evidence="3" id="KW-1185">Reference proteome</keyword>
<name>A0A0P1KWE7_9SACH</name>
<dbReference type="InterPro" id="IPR006680">
    <property type="entry name" value="Amidohydro-rel"/>
</dbReference>
<dbReference type="Gene3D" id="3.20.20.140">
    <property type="entry name" value="Metal-dependent hydrolases"/>
    <property type="match status" value="1"/>
</dbReference>
<sequence length="441" mass="48549">MQLTSIDVNERNNKSLEDLVTPWKFSPIPNYHIKNAYLVDVREGKIKPSAHIFTSEGFIAKICFSSDEASKWTSEKYEVIDATNKFVMPGLFDNHVHVTSVPGETDLSKTLNMPKTRALMRVRHKLEEALARGFTTLRDCGGAESYIKAAIIEGSAIGPRLLTCGHAISQTGGHGDMRPADLAGEAFDSCSCHMNDLGVVADGVAECYKAAREELRRGADFIKIMAGGGVASPTDRIANLQFCDDEISALVKVAKTYHTYVTAHAYTPEAIKACVRYGVKGIEHGNLLDEEAARLMAQSGCYLTPTLVTYKIMASEQFSTFLSGSNREKNTQVLYRGIEALKIAKRNGVKICYGSDLLGSLGGYQTQEFFIRGKFLSAHEVLLSATITPAEMNGLQNQLGEIRTGFIADMLMMNFNPLENITVLDEPEKNLVFVMKEGRIY</sequence>
<dbReference type="SUPFAM" id="SSF51338">
    <property type="entry name" value="Composite domain of metallo-dependent hydrolases"/>
    <property type="match status" value="2"/>
</dbReference>
<dbReference type="Gene3D" id="2.30.40.10">
    <property type="entry name" value="Urease, subunit C, domain 1"/>
    <property type="match status" value="1"/>
</dbReference>
<dbReference type="InterPro" id="IPR051781">
    <property type="entry name" value="Metallo-dep_Hydrolase"/>
</dbReference>
<dbReference type="InterPro" id="IPR032466">
    <property type="entry name" value="Metal_Hydrolase"/>
</dbReference>
<evidence type="ECO:0000259" key="1">
    <source>
        <dbReference type="Pfam" id="PF01979"/>
    </source>
</evidence>
<dbReference type="CDD" id="cd01299">
    <property type="entry name" value="Met_dep_hydrolase_A"/>
    <property type="match status" value="1"/>
</dbReference>
<dbReference type="InterPro" id="IPR057744">
    <property type="entry name" value="OTAase-like"/>
</dbReference>
<dbReference type="InterPro" id="IPR011059">
    <property type="entry name" value="Metal-dep_hydrolase_composite"/>
</dbReference>
<dbReference type="SUPFAM" id="SSF51556">
    <property type="entry name" value="Metallo-dependent hydrolases"/>
    <property type="match status" value="1"/>
</dbReference>
<gene>
    <name evidence="2" type="ORF">LAQU0_S17e02718g</name>
</gene>
<dbReference type="PANTHER" id="PTHR43135:SF3">
    <property type="entry name" value="ALPHA-D-RIBOSE 1-METHYLPHOSPHONATE 5-TRIPHOSPHATE DIPHOSPHATASE"/>
    <property type="match status" value="1"/>
</dbReference>
<dbReference type="EMBL" id="LN890555">
    <property type="protein sequence ID" value="CUS24600.1"/>
    <property type="molecule type" value="Genomic_DNA"/>
</dbReference>
<evidence type="ECO:0000313" key="2">
    <source>
        <dbReference type="EMBL" id="CUS24600.1"/>
    </source>
</evidence>
<dbReference type="Proteomes" id="UP000236544">
    <property type="component" value="Unassembled WGS sequence"/>
</dbReference>
<feature type="domain" description="Amidohydrolase-related" evidence="1">
    <location>
        <begin position="86"/>
        <end position="440"/>
    </location>
</feature>
<reference evidence="3" key="1">
    <citation type="submission" date="2015-10" db="EMBL/GenBank/DDBJ databases">
        <authorList>
            <person name="Devillers H."/>
        </authorList>
    </citation>
    <scope>NUCLEOTIDE SEQUENCE [LARGE SCALE GENOMIC DNA]</scope>
</reference>
<dbReference type="GO" id="GO:0016810">
    <property type="term" value="F:hydrolase activity, acting on carbon-nitrogen (but not peptide) bonds"/>
    <property type="evidence" value="ECO:0007669"/>
    <property type="project" value="InterPro"/>
</dbReference>